<keyword evidence="11" id="KW-0560">Oxidoreductase</keyword>
<comment type="function">
    <text evidence="1">The transhydrogenation between NADH and NADP is coupled to respiration and ATP hydrolysis and functions as a proton pump across the membrane.</text>
</comment>
<dbReference type="SUPFAM" id="SSF51735">
    <property type="entry name" value="NAD(P)-binding Rossmann-fold domains"/>
    <property type="match status" value="1"/>
</dbReference>
<evidence type="ECO:0000313" key="11">
    <source>
        <dbReference type="EMBL" id="SPD86963.1"/>
    </source>
</evidence>
<dbReference type="EC" id="7.1.1.1" evidence="3"/>
<reference evidence="11 12" key="1">
    <citation type="submission" date="2018-02" db="EMBL/GenBank/DDBJ databases">
        <authorList>
            <person name="Cohen D.B."/>
            <person name="Kent A.D."/>
        </authorList>
    </citation>
    <scope>NUCLEOTIDE SEQUENCE [LARGE SCALE GENOMIC DNA]</scope>
    <source>
        <strain evidence="11">1</strain>
    </source>
</reference>
<evidence type="ECO:0000313" key="12">
    <source>
        <dbReference type="Proteomes" id="UP000238164"/>
    </source>
</evidence>
<dbReference type="InterPro" id="IPR007886">
    <property type="entry name" value="AlaDH/PNT_N"/>
</dbReference>
<dbReference type="Pfam" id="PF05222">
    <property type="entry name" value="AlaDh_PNT_N"/>
    <property type="match status" value="1"/>
</dbReference>
<organism evidence="11 12">
    <name type="scientific">Micropruina glycogenica</name>
    <dbReference type="NCBI Taxonomy" id="75385"/>
    <lineage>
        <taxon>Bacteria</taxon>
        <taxon>Bacillati</taxon>
        <taxon>Actinomycetota</taxon>
        <taxon>Actinomycetes</taxon>
        <taxon>Propionibacteriales</taxon>
        <taxon>Nocardioidaceae</taxon>
        <taxon>Micropruina</taxon>
    </lineage>
</organism>
<keyword evidence="12" id="KW-1185">Reference proteome</keyword>
<dbReference type="InterPro" id="IPR007698">
    <property type="entry name" value="AlaDH/PNT_NAD(H)-bd"/>
</dbReference>
<dbReference type="EMBL" id="LT985188">
    <property type="protein sequence ID" value="SPD86963.1"/>
    <property type="molecule type" value="Genomic_DNA"/>
</dbReference>
<protein>
    <recommendedName>
        <fullName evidence="3">proton-translocating NAD(P)(+) transhydrogenase</fullName>
        <ecNumber evidence="3">7.1.1.1</ecNumber>
    </recommendedName>
</protein>
<dbReference type="CDD" id="cd05304">
    <property type="entry name" value="Rubrum_tdh"/>
    <property type="match status" value="1"/>
</dbReference>
<keyword evidence="7" id="KW-0520">NAD</keyword>
<evidence type="ECO:0000256" key="1">
    <source>
        <dbReference type="ARBA" id="ARBA00003943"/>
    </source>
</evidence>
<dbReference type="SUPFAM" id="SSF52283">
    <property type="entry name" value="Formate/glycerate dehydrogenase catalytic domain-like"/>
    <property type="match status" value="1"/>
</dbReference>
<keyword evidence="6" id="KW-1278">Translocase</keyword>
<dbReference type="KEGG" id="mgg:MPLG2_1933"/>
<dbReference type="InterPro" id="IPR008143">
    <property type="entry name" value="Ala_DH/PNT_CS2"/>
</dbReference>
<evidence type="ECO:0000256" key="3">
    <source>
        <dbReference type="ARBA" id="ARBA00012943"/>
    </source>
</evidence>
<feature type="domain" description="Alanine dehydrogenase/pyridine nucleotide transhydrogenase N-terminal" evidence="10">
    <location>
        <begin position="6"/>
        <end position="139"/>
    </location>
</feature>
<dbReference type="SMART" id="SM01002">
    <property type="entry name" value="AlaDh_PNT_C"/>
    <property type="match status" value="1"/>
</dbReference>
<dbReference type="GO" id="GO:0005886">
    <property type="term" value="C:plasma membrane"/>
    <property type="evidence" value="ECO:0007669"/>
    <property type="project" value="TreeGrafter"/>
</dbReference>
<evidence type="ECO:0000256" key="4">
    <source>
        <dbReference type="ARBA" id="ARBA00022741"/>
    </source>
</evidence>
<comment type="similarity">
    <text evidence="2">Belongs to the AlaDH/PNT family.</text>
</comment>
<evidence type="ECO:0000256" key="2">
    <source>
        <dbReference type="ARBA" id="ARBA00005689"/>
    </source>
</evidence>
<dbReference type="PANTHER" id="PTHR10160">
    <property type="entry name" value="NAD(P) TRANSHYDROGENASE"/>
    <property type="match status" value="1"/>
</dbReference>
<dbReference type="RefSeq" id="WP_105185800.1">
    <property type="nucleotide sequence ID" value="NZ_BAAAGO010000032.1"/>
</dbReference>
<gene>
    <name evidence="11" type="primary">pntAA</name>
    <name evidence="11" type="ORF">MPLG2_1933</name>
</gene>
<keyword evidence="5" id="KW-0521">NADP</keyword>
<dbReference type="GO" id="GO:0008750">
    <property type="term" value="F:proton-translocating NAD(P)+ transhydrogenase activity"/>
    <property type="evidence" value="ECO:0007669"/>
    <property type="project" value="UniProtKB-EC"/>
</dbReference>
<evidence type="ECO:0000256" key="6">
    <source>
        <dbReference type="ARBA" id="ARBA00022967"/>
    </source>
</evidence>
<dbReference type="GO" id="GO:0016491">
    <property type="term" value="F:oxidoreductase activity"/>
    <property type="evidence" value="ECO:0007669"/>
    <property type="project" value="UniProtKB-KW"/>
</dbReference>
<dbReference type="InterPro" id="IPR036291">
    <property type="entry name" value="NAD(P)-bd_dom_sf"/>
</dbReference>
<evidence type="ECO:0000259" key="10">
    <source>
        <dbReference type="SMART" id="SM01003"/>
    </source>
</evidence>
<feature type="domain" description="Alanine dehydrogenase/pyridine nucleotide transhydrogenase NAD(H)-binding" evidence="9">
    <location>
        <begin position="148"/>
        <end position="310"/>
    </location>
</feature>
<dbReference type="GO" id="GO:0006740">
    <property type="term" value="P:NADPH regeneration"/>
    <property type="evidence" value="ECO:0007669"/>
    <property type="project" value="TreeGrafter"/>
</dbReference>
<dbReference type="PANTHER" id="PTHR10160:SF19">
    <property type="entry name" value="PROTON-TRANSLOCATING NAD(P)(+) TRANSHYDROGENASE"/>
    <property type="match status" value="1"/>
</dbReference>
<dbReference type="Gene3D" id="3.40.50.720">
    <property type="entry name" value="NAD(P)-binding Rossmann-like Domain"/>
    <property type="match status" value="2"/>
</dbReference>
<proteinExistence type="inferred from homology"/>
<dbReference type="GO" id="GO:0050661">
    <property type="term" value="F:NADP binding"/>
    <property type="evidence" value="ECO:0007669"/>
    <property type="project" value="TreeGrafter"/>
</dbReference>
<dbReference type="OrthoDB" id="9804592at2"/>
<name>A0A2N9JH92_9ACTN</name>
<accession>A0A2N9JH92</accession>
<dbReference type="SMART" id="SM01003">
    <property type="entry name" value="AlaDh_PNT_N"/>
    <property type="match status" value="1"/>
</dbReference>
<keyword evidence="4" id="KW-0547">Nucleotide-binding</keyword>
<dbReference type="PROSITE" id="PS00837">
    <property type="entry name" value="ALADH_PNT_2"/>
    <property type="match status" value="1"/>
</dbReference>
<evidence type="ECO:0000256" key="5">
    <source>
        <dbReference type="ARBA" id="ARBA00022857"/>
    </source>
</evidence>
<evidence type="ECO:0000256" key="8">
    <source>
        <dbReference type="ARBA" id="ARBA00048202"/>
    </source>
</evidence>
<evidence type="ECO:0000256" key="7">
    <source>
        <dbReference type="ARBA" id="ARBA00023027"/>
    </source>
</evidence>
<dbReference type="AlphaFoldDB" id="A0A2N9JH92"/>
<sequence length="374" mass="38468">MSFVLGIPAGADPAERRTPIVPDVATKLRALGASLLIQRGATAKAHITEHDLGEVTFVDTTKEVMAGSDVVWTIGPPTAEAIAALRPGTTLIGTLAPYADADRVRALAAGGVNAFAMELLPRISRAQSMDILSSQGAAAGYQCALIAAARAPKFFPMLTYAAGTVRPARVLVIGAGVAGLQAIATAKRLGAIVEGYDVRPETREQIESLGAKFVDTGVSAVGEGGYARELTEAEKGAQEAKLGKAIAQCDVLITTAAVPGKKAPQIVSEMMVNAMRRGAVVVDMAAEQGGNVFGTVAGSEVRVGPAHVVGPVNLPSRMPVHASEMIAKNLLNFVTPMVVDGAIRIDTSDEVVAGTALTLDGAAVHPQVKQVLGL</sequence>
<comment type="catalytic activity">
    <reaction evidence="8">
        <text>NAD(+) + NADPH + H(+)(in) = NADH + NADP(+) + H(+)(out)</text>
        <dbReference type="Rhea" id="RHEA:47992"/>
        <dbReference type="ChEBI" id="CHEBI:15378"/>
        <dbReference type="ChEBI" id="CHEBI:57540"/>
        <dbReference type="ChEBI" id="CHEBI:57783"/>
        <dbReference type="ChEBI" id="CHEBI:57945"/>
        <dbReference type="ChEBI" id="CHEBI:58349"/>
        <dbReference type="EC" id="7.1.1.1"/>
    </reaction>
</comment>
<dbReference type="Pfam" id="PF01262">
    <property type="entry name" value="AlaDh_PNT_C"/>
    <property type="match status" value="1"/>
</dbReference>
<dbReference type="Proteomes" id="UP000238164">
    <property type="component" value="Chromosome 1"/>
</dbReference>
<evidence type="ECO:0000259" key="9">
    <source>
        <dbReference type="SMART" id="SM01002"/>
    </source>
</evidence>